<accession>A0A1D8S4C4</accession>
<dbReference type="InterPro" id="IPR000515">
    <property type="entry name" value="MetI-like"/>
</dbReference>
<organism evidence="10 11">
    <name type="scientific">Halodesulfurarchaeum formicicum</name>
    <dbReference type="NCBI Taxonomy" id="1873524"/>
    <lineage>
        <taxon>Archaea</taxon>
        <taxon>Methanobacteriati</taxon>
        <taxon>Methanobacteriota</taxon>
        <taxon>Stenosarchaea group</taxon>
        <taxon>Halobacteria</taxon>
        <taxon>Halobacteriales</taxon>
        <taxon>Halobacteriaceae</taxon>
        <taxon>Halodesulfurarchaeum</taxon>
    </lineage>
</organism>
<keyword evidence="5" id="KW-0029">Amino-acid transport</keyword>
<proteinExistence type="inferred from homology"/>
<dbReference type="GO" id="GO:0022857">
    <property type="term" value="F:transmembrane transporter activity"/>
    <property type="evidence" value="ECO:0007669"/>
    <property type="project" value="InterPro"/>
</dbReference>
<keyword evidence="6 8" id="KW-1133">Transmembrane helix</keyword>
<name>A0A1D8S4C4_9EURY</name>
<evidence type="ECO:0000256" key="2">
    <source>
        <dbReference type="ARBA" id="ARBA00022448"/>
    </source>
</evidence>
<keyword evidence="3" id="KW-1003">Cell membrane</keyword>
<dbReference type="EMBL" id="CP016070">
    <property type="protein sequence ID" value="AOW80193.1"/>
    <property type="molecule type" value="Genomic_DNA"/>
</dbReference>
<dbReference type="AlphaFoldDB" id="A0A1D8S4C4"/>
<protein>
    <submittedName>
        <fullName evidence="10">Polar amino acid ABC transporter inner membrane protein</fullName>
    </submittedName>
</protein>
<evidence type="ECO:0000256" key="1">
    <source>
        <dbReference type="ARBA" id="ARBA00004651"/>
    </source>
</evidence>
<dbReference type="PANTHER" id="PTHR30614">
    <property type="entry name" value="MEMBRANE COMPONENT OF AMINO ACID ABC TRANSPORTER"/>
    <property type="match status" value="1"/>
</dbReference>
<dbReference type="Gene3D" id="1.10.3720.10">
    <property type="entry name" value="MetI-like"/>
    <property type="match status" value="1"/>
</dbReference>
<evidence type="ECO:0000256" key="5">
    <source>
        <dbReference type="ARBA" id="ARBA00022970"/>
    </source>
</evidence>
<dbReference type="GO" id="GO:0006865">
    <property type="term" value="P:amino acid transport"/>
    <property type="evidence" value="ECO:0007669"/>
    <property type="project" value="UniProtKB-KW"/>
</dbReference>
<dbReference type="STRING" id="1873524.HSR6_1043"/>
<reference evidence="10 11" key="1">
    <citation type="submission" date="2016-06" db="EMBL/GenBank/DDBJ databases">
        <title>Discovery of anaerobic lithoheterotrophic haloarchaeon capable of sulfur respiration by hydrogen and formate.</title>
        <authorList>
            <person name="Sorokin D.Y."/>
            <person name="Kublanov I.V."/>
            <person name="Roman P."/>
            <person name="Sinninghe Damste J.S."/>
            <person name="Golyshin P.N."/>
            <person name="Rojo D."/>
            <person name="Ciordia S."/>
            <person name="Mena Md.C."/>
            <person name="Ferrer M."/>
            <person name="Smedile F."/>
            <person name="Messina E."/>
            <person name="La Cono V."/>
            <person name="Yakimov M.M."/>
        </authorList>
    </citation>
    <scope>NUCLEOTIDE SEQUENCE [LARGE SCALE GENOMIC DNA]</scope>
    <source>
        <strain evidence="10 11">HTSR1</strain>
    </source>
</reference>
<evidence type="ECO:0000256" key="6">
    <source>
        <dbReference type="ARBA" id="ARBA00022989"/>
    </source>
</evidence>
<evidence type="ECO:0000313" key="10">
    <source>
        <dbReference type="EMBL" id="AOW80193.1"/>
    </source>
</evidence>
<evidence type="ECO:0000256" key="3">
    <source>
        <dbReference type="ARBA" id="ARBA00022475"/>
    </source>
</evidence>
<feature type="transmembrane region" description="Helical" evidence="8">
    <location>
        <begin position="258"/>
        <end position="277"/>
    </location>
</feature>
<dbReference type="RefSeq" id="WP_083258852.1">
    <property type="nucleotide sequence ID" value="NZ_CP016070.1"/>
</dbReference>
<comment type="similarity">
    <text evidence="8">Belongs to the binding-protein-dependent transport system permease family.</text>
</comment>
<dbReference type="CDD" id="cd06261">
    <property type="entry name" value="TM_PBP2"/>
    <property type="match status" value="1"/>
</dbReference>
<evidence type="ECO:0000259" key="9">
    <source>
        <dbReference type="PROSITE" id="PS50928"/>
    </source>
</evidence>
<dbReference type="PANTHER" id="PTHR30614:SF0">
    <property type="entry name" value="L-CYSTINE TRANSPORT SYSTEM PERMEASE PROTEIN TCYL"/>
    <property type="match status" value="1"/>
</dbReference>
<dbReference type="Proteomes" id="UP000185608">
    <property type="component" value="Chromosome"/>
</dbReference>
<feature type="domain" description="ABC transmembrane type-1" evidence="9">
    <location>
        <begin position="82"/>
        <end position="281"/>
    </location>
</feature>
<gene>
    <name evidence="10" type="ORF">HTSR_1010</name>
</gene>
<sequence>MSGAQEDFRTPGIEVSVRGGIELVPYAVFWGWLLSRWINDFLLPDGMGVPDGTPYLDPAVIEPVSESLAFAVRYLPELAAGAWATVVITLISITLGFLLAVPVSVARVYGQGTAWVALVFTELIRGTPLLAQLFVLYYGLQLSSWIRELPLVGVGIVPSQAFWVAIIGFTINSAAYQAEYIRSALLSVDRGQYQAGRAIGFSKLAAIRHVVLPQALRFAIPGWSNELVYLIKYSSLAAFITVPELFEMGRQIAADNFAYTSIFVLVALFYLAIIISASNVMGLVERRVHIPGLGRGTDR</sequence>
<dbReference type="InterPro" id="IPR010065">
    <property type="entry name" value="AA_ABC_transptr_permease_3TM"/>
</dbReference>
<keyword evidence="2 8" id="KW-0813">Transport</keyword>
<dbReference type="KEGG" id="halh:HTSR_1010"/>
<keyword evidence="4 8" id="KW-0812">Transmembrane</keyword>
<evidence type="ECO:0000256" key="4">
    <source>
        <dbReference type="ARBA" id="ARBA00022692"/>
    </source>
</evidence>
<dbReference type="PROSITE" id="PS50928">
    <property type="entry name" value="ABC_TM1"/>
    <property type="match status" value="1"/>
</dbReference>
<evidence type="ECO:0000256" key="7">
    <source>
        <dbReference type="ARBA" id="ARBA00023136"/>
    </source>
</evidence>
<evidence type="ECO:0000256" key="8">
    <source>
        <dbReference type="RuleBase" id="RU363032"/>
    </source>
</evidence>
<dbReference type="SUPFAM" id="SSF161098">
    <property type="entry name" value="MetI-like"/>
    <property type="match status" value="1"/>
</dbReference>
<dbReference type="InterPro" id="IPR035906">
    <property type="entry name" value="MetI-like_sf"/>
</dbReference>
<feature type="transmembrane region" description="Helical" evidence="8">
    <location>
        <begin position="160"/>
        <end position="178"/>
    </location>
</feature>
<comment type="subcellular location">
    <subcellularLocation>
        <location evidence="1 8">Cell membrane</location>
        <topology evidence="1 8">Multi-pass membrane protein</topology>
    </subcellularLocation>
</comment>
<keyword evidence="7 8" id="KW-0472">Membrane</keyword>
<dbReference type="PATRIC" id="fig|1855411.3.peg.1012"/>
<feature type="transmembrane region" description="Helical" evidence="8">
    <location>
        <begin position="80"/>
        <end position="103"/>
    </location>
</feature>
<evidence type="ECO:0000313" key="11">
    <source>
        <dbReference type="Proteomes" id="UP000185608"/>
    </source>
</evidence>
<dbReference type="InterPro" id="IPR043429">
    <property type="entry name" value="ArtM/GltK/GlnP/TcyL/YhdX-like"/>
</dbReference>
<dbReference type="GO" id="GO:0043190">
    <property type="term" value="C:ATP-binding cassette (ABC) transporter complex"/>
    <property type="evidence" value="ECO:0007669"/>
    <property type="project" value="InterPro"/>
</dbReference>
<dbReference type="NCBIfam" id="TIGR01726">
    <property type="entry name" value="HEQRo_perm_3TM"/>
    <property type="match status" value="1"/>
</dbReference>
<dbReference type="Pfam" id="PF00528">
    <property type="entry name" value="BPD_transp_1"/>
    <property type="match status" value="1"/>
</dbReference>
<dbReference type="GeneID" id="29829009"/>
<feature type="transmembrane region" description="Helical" evidence="8">
    <location>
        <begin position="115"/>
        <end position="140"/>
    </location>
</feature>